<gene>
    <name evidence="1" type="ORF">DSO57_1000063</name>
</gene>
<sequence>MGEKGNYGEVNSLVVNNLSTTSELATAYSPVIVTDITQLKPQAGIKPVPSCQAGQAGGADLPAPRFALKSKNPGAGINPALATAARPVLGPKSYAQALVGLAEPRQANFSCP</sequence>
<evidence type="ECO:0000313" key="1">
    <source>
        <dbReference type="EMBL" id="KAJ9063476.1"/>
    </source>
</evidence>
<dbReference type="Proteomes" id="UP001165960">
    <property type="component" value="Unassembled WGS sequence"/>
</dbReference>
<accession>A0ACC2SML0</accession>
<comment type="caution">
    <text evidence="1">The sequence shown here is derived from an EMBL/GenBank/DDBJ whole genome shotgun (WGS) entry which is preliminary data.</text>
</comment>
<evidence type="ECO:0000313" key="2">
    <source>
        <dbReference type="Proteomes" id="UP001165960"/>
    </source>
</evidence>
<organism evidence="1 2">
    <name type="scientific">Entomophthora muscae</name>
    <dbReference type="NCBI Taxonomy" id="34485"/>
    <lineage>
        <taxon>Eukaryota</taxon>
        <taxon>Fungi</taxon>
        <taxon>Fungi incertae sedis</taxon>
        <taxon>Zoopagomycota</taxon>
        <taxon>Entomophthoromycotina</taxon>
        <taxon>Entomophthoromycetes</taxon>
        <taxon>Entomophthorales</taxon>
        <taxon>Entomophthoraceae</taxon>
        <taxon>Entomophthora</taxon>
    </lineage>
</organism>
<protein>
    <submittedName>
        <fullName evidence="1">Uncharacterized protein</fullName>
    </submittedName>
</protein>
<dbReference type="EMBL" id="QTSX02004971">
    <property type="protein sequence ID" value="KAJ9063476.1"/>
    <property type="molecule type" value="Genomic_DNA"/>
</dbReference>
<proteinExistence type="predicted"/>
<keyword evidence="2" id="KW-1185">Reference proteome</keyword>
<reference evidence="1" key="1">
    <citation type="submission" date="2022-04" db="EMBL/GenBank/DDBJ databases">
        <title>Genome of the entomopathogenic fungus Entomophthora muscae.</title>
        <authorList>
            <person name="Elya C."/>
            <person name="Lovett B.R."/>
            <person name="Lee E."/>
            <person name="Macias A.M."/>
            <person name="Hajek A.E."/>
            <person name="De Bivort B.L."/>
            <person name="Kasson M.T."/>
            <person name="De Fine Licht H.H."/>
            <person name="Stajich J.E."/>
        </authorList>
    </citation>
    <scope>NUCLEOTIDE SEQUENCE</scope>
    <source>
        <strain evidence="1">Berkeley</strain>
    </source>
</reference>
<name>A0ACC2SML0_9FUNG</name>